<evidence type="ECO:0000256" key="6">
    <source>
        <dbReference type="ARBA" id="ARBA00022801"/>
    </source>
</evidence>
<evidence type="ECO:0000256" key="8">
    <source>
        <dbReference type="ARBA" id="ARBA00032005"/>
    </source>
</evidence>
<dbReference type="NCBIfam" id="NF004064">
    <property type="entry name" value="PRK05578.1"/>
    <property type="match status" value="1"/>
</dbReference>
<evidence type="ECO:0000256" key="11">
    <source>
        <dbReference type="PIRSR" id="PIRSR606262-2"/>
    </source>
</evidence>
<evidence type="ECO:0000256" key="4">
    <source>
        <dbReference type="ARBA" id="ARBA00012783"/>
    </source>
</evidence>
<evidence type="ECO:0000256" key="1">
    <source>
        <dbReference type="ARBA" id="ARBA00001947"/>
    </source>
</evidence>
<dbReference type="RefSeq" id="XP_001709186.1">
    <property type="nucleotide sequence ID" value="XM_001709134.1"/>
</dbReference>
<comment type="function">
    <text evidence="2 13">This enzyme scavenges exogenous and endogenous cytidine and 2'-deoxycytidine for UMP synthesis.</text>
</comment>
<dbReference type="VEuPathDB" id="GiardiaDB:GL50803_2101"/>
<dbReference type="STRING" id="184922.A8B7B3"/>
<feature type="binding site" evidence="12">
    <location>
        <position position="92"/>
    </location>
    <ligand>
        <name>Zn(2+)</name>
        <dbReference type="ChEBI" id="CHEBI:29105"/>
        <note>catalytic</note>
    </ligand>
</feature>
<dbReference type="GO" id="GO:0005829">
    <property type="term" value="C:cytosol"/>
    <property type="evidence" value="ECO:0000318"/>
    <property type="project" value="GO_Central"/>
</dbReference>
<keyword evidence="15" id="KW-1185">Reference proteome</keyword>
<dbReference type="PANTHER" id="PTHR11644:SF2">
    <property type="entry name" value="CYTIDINE DEAMINASE"/>
    <property type="match status" value="1"/>
</dbReference>
<comment type="catalytic activity">
    <reaction evidence="9 13">
        <text>cytidine + H2O + H(+) = uridine + NH4(+)</text>
        <dbReference type="Rhea" id="RHEA:16069"/>
        <dbReference type="ChEBI" id="CHEBI:15377"/>
        <dbReference type="ChEBI" id="CHEBI:15378"/>
        <dbReference type="ChEBI" id="CHEBI:16704"/>
        <dbReference type="ChEBI" id="CHEBI:17562"/>
        <dbReference type="ChEBI" id="CHEBI:28938"/>
        <dbReference type="EC" id="3.5.4.5"/>
    </reaction>
</comment>
<name>A8B7B3_GIAIC</name>
<evidence type="ECO:0000256" key="10">
    <source>
        <dbReference type="PIRSR" id="PIRSR606262-1"/>
    </source>
</evidence>
<evidence type="ECO:0000313" key="15">
    <source>
        <dbReference type="Proteomes" id="UP000001548"/>
    </source>
</evidence>
<dbReference type="GO" id="GO:0055086">
    <property type="term" value="P:nucleobase-containing small molecule metabolic process"/>
    <property type="evidence" value="ECO:0007669"/>
    <property type="project" value="UniProtKB-ARBA"/>
</dbReference>
<proteinExistence type="inferred from homology"/>
<evidence type="ECO:0000256" key="13">
    <source>
        <dbReference type="RuleBase" id="RU364006"/>
    </source>
</evidence>
<reference evidence="14 15" key="1">
    <citation type="journal article" date="2007" name="Science">
        <title>Genomic minimalism in the early diverging intestinal parasite Giardia lamblia.</title>
        <authorList>
            <person name="Morrison H.G."/>
            <person name="McArthur A.G."/>
            <person name="Gillin F.D."/>
            <person name="Aley S.B."/>
            <person name="Adam R.D."/>
            <person name="Olsen G.J."/>
            <person name="Best A.A."/>
            <person name="Cande W.Z."/>
            <person name="Chen F."/>
            <person name="Cipriano M.J."/>
            <person name="Davids B.J."/>
            <person name="Dawson S.C."/>
            <person name="Elmendorf H.G."/>
            <person name="Hehl A.B."/>
            <person name="Holder M.E."/>
            <person name="Huse S.M."/>
            <person name="Kim U.U."/>
            <person name="Lasek-Nesselquist E."/>
            <person name="Manning G."/>
            <person name="Nigam A."/>
            <person name="Nixon J.E."/>
            <person name="Palm D."/>
            <person name="Passamaneck N.E."/>
            <person name="Prabhu A."/>
            <person name="Reich C.I."/>
            <person name="Reiner D.S."/>
            <person name="Samuelson J."/>
            <person name="Svard S.G."/>
            <person name="Sogin M.L."/>
        </authorList>
    </citation>
    <scope>NUCLEOTIDE SEQUENCE [LARGE SCALE GENOMIC DNA]</scope>
    <source>
        <strain evidence="14 15">WB C6</strain>
    </source>
</reference>
<evidence type="ECO:0000256" key="2">
    <source>
        <dbReference type="ARBA" id="ARBA00003949"/>
    </source>
</evidence>
<dbReference type="InterPro" id="IPR050202">
    <property type="entry name" value="Cyt/Deoxycyt_deaminase"/>
</dbReference>
<sequence length="134" mass="14386">MPITREQRSALIKAAIEGSEHAYIPYSKYKVGAAILTESGEIFKGCNVENAAYPIGVCAERTAVVKAISEGKKDMVACAVVTRDGGSPCGMCRQTLNEFNPKMHMILAKLDGEVITEMPLDELLPLGFGPANLL</sequence>
<dbReference type="OMA" id="LTHFTCV"/>
<dbReference type="HOGENOM" id="CLU_097262_2_2_1"/>
<keyword evidence="7 12" id="KW-0862">Zinc</keyword>
<dbReference type="InterPro" id="IPR006262">
    <property type="entry name" value="Cyt_deam_tetra"/>
</dbReference>
<dbReference type="PROSITE" id="PS00903">
    <property type="entry name" value="CYT_DCMP_DEAMINASES_1"/>
    <property type="match status" value="1"/>
</dbReference>
<evidence type="ECO:0000256" key="7">
    <source>
        <dbReference type="ARBA" id="ARBA00022833"/>
    </source>
</evidence>
<feature type="binding site" evidence="12">
    <location>
        <position position="58"/>
    </location>
    <ligand>
        <name>Zn(2+)</name>
        <dbReference type="ChEBI" id="CHEBI:29105"/>
        <note>catalytic</note>
    </ligand>
</feature>
<organism evidence="14 15">
    <name type="scientific">Giardia intestinalis (strain ATCC 50803 / WB clone C6)</name>
    <name type="common">Giardia lamblia</name>
    <dbReference type="NCBI Taxonomy" id="184922"/>
    <lineage>
        <taxon>Eukaryota</taxon>
        <taxon>Metamonada</taxon>
        <taxon>Diplomonadida</taxon>
        <taxon>Hexamitidae</taxon>
        <taxon>Giardiinae</taxon>
        <taxon>Giardia</taxon>
    </lineage>
</organism>
<dbReference type="KEGG" id="gla:GL50803_002101"/>
<evidence type="ECO:0000256" key="3">
    <source>
        <dbReference type="ARBA" id="ARBA00006576"/>
    </source>
</evidence>
<dbReference type="FunFam" id="3.40.140.10:FF:000008">
    <property type="entry name" value="Cytidine deaminase"/>
    <property type="match status" value="1"/>
</dbReference>
<dbReference type="InterPro" id="IPR002125">
    <property type="entry name" value="CMP_dCMP_dom"/>
</dbReference>
<dbReference type="Pfam" id="PF00383">
    <property type="entry name" value="dCMP_cyt_deam_1"/>
    <property type="match status" value="1"/>
</dbReference>
<dbReference type="EMBL" id="AACB03000005">
    <property type="protein sequence ID" value="KAE8301742.1"/>
    <property type="molecule type" value="Genomic_DNA"/>
</dbReference>
<comment type="catalytic activity">
    <reaction evidence="13">
        <text>2'-deoxycytidine + H2O + H(+) = 2'-deoxyuridine + NH4(+)</text>
        <dbReference type="Rhea" id="RHEA:13433"/>
        <dbReference type="ChEBI" id="CHEBI:15377"/>
        <dbReference type="ChEBI" id="CHEBI:15378"/>
        <dbReference type="ChEBI" id="CHEBI:15698"/>
        <dbReference type="ChEBI" id="CHEBI:16450"/>
        <dbReference type="ChEBI" id="CHEBI:28938"/>
        <dbReference type="EC" id="3.5.4.5"/>
    </reaction>
</comment>
<dbReference type="GeneID" id="5702107"/>
<accession>A8B7B3</accession>
<dbReference type="GO" id="GO:0042802">
    <property type="term" value="F:identical protein binding"/>
    <property type="evidence" value="ECO:0007669"/>
    <property type="project" value="UniProtKB-ARBA"/>
</dbReference>
<dbReference type="GO" id="GO:0008270">
    <property type="term" value="F:zinc ion binding"/>
    <property type="evidence" value="ECO:0000318"/>
    <property type="project" value="GO_Central"/>
</dbReference>
<dbReference type="SUPFAM" id="SSF53927">
    <property type="entry name" value="Cytidine deaminase-like"/>
    <property type="match status" value="1"/>
</dbReference>
<dbReference type="NCBIfam" id="TIGR01354">
    <property type="entry name" value="cyt_deam_tetra"/>
    <property type="match status" value="1"/>
</dbReference>
<protein>
    <recommendedName>
        <fullName evidence="4 13">Cytidine deaminase</fullName>
        <ecNumber evidence="4 13">3.5.4.5</ecNumber>
    </recommendedName>
    <alternativeName>
        <fullName evidence="8 13">Cytidine aminohydrolase</fullName>
    </alternativeName>
</protein>
<dbReference type="GO" id="GO:0072527">
    <property type="term" value="P:pyrimidine-containing compound metabolic process"/>
    <property type="evidence" value="ECO:0007669"/>
    <property type="project" value="UniProtKB-ARBA"/>
</dbReference>
<dbReference type="Proteomes" id="UP000001548">
    <property type="component" value="Unassembled WGS sequence"/>
</dbReference>
<dbReference type="InterPro" id="IPR016193">
    <property type="entry name" value="Cytidine_deaminase-like"/>
</dbReference>
<dbReference type="PROSITE" id="PS51747">
    <property type="entry name" value="CYT_DCMP_DEAMINASES_2"/>
    <property type="match status" value="1"/>
</dbReference>
<comment type="caution">
    <text evidence="14">The sequence shown here is derived from an EMBL/GenBank/DDBJ whole genome shotgun (WGS) entry which is preliminary data.</text>
</comment>
<dbReference type="Gene3D" id="3.40.140.10">
    <property type="entry name" value="Cytidine Deaminase, domain 2"/>
    <property type="match status" value="1"/>
</dbReference>
<dbReference type="EC" id="3.5.4.5" evidence="4 13"/>
<dbReference type="PANTHER" id="PTHR11644">
    <property type="entry name" value="CYTIDINE DEAMINASE"/>
    <property type="match status" value="1"/>
</dbReference>
<comment type="similarity">
    <text evidence="3 13">Belongs to the cytidine and deoxycytidylate deaminase family.</text>
</comment>
<evidence type="ECO:0000313" key="14">
    <source>
        <dbReference type="EMBL" id="KAE8301742.1"/>
    </source>
</evidence>
<dbReference type="GO" id="GO:0004126">
    <property type="term" value="F:cytidine deaminase activity"/>
    <property type="evidence" value="ECO:0000318"/>
    <property type="project" value="GO_Central"/>
</dbReference>
<dbReference type="InterPro" id="IPR016192">
    <property type="entry name" value="APOBEC/CMP_deaminase_Zn-bd"/>
</dbReference>
<evidence type="ECO:0000256" key="5">
    <source>
        <dbReference type="ARBA" id="ARBA00022723"/>
    </source>
</evidence>
<comment type="cofactor">
    <cofactor evidence="1 12 13">
        <name>Zn(2+)</name>
        <dbReference type="ChEBI" id="CHEBI:29105"/>
    </cofactor>
</comment>
<dbReference type="FunCoup" id="A8B7B3">
    <property type="interactions" value="153"/>
</dbReference>
<feature type="binding site" evidence="12">
    <location>
        <position position="89"/>
    </location>
    <ligand>
        <name>Zn(2+)</name>
        <dbReference type="ChEBI" id="CHEBI:29105"/>
        <note>catalytic</note>
    </ligand>
</feature>
<keyword evidence="6 13" id="KW-0378">Hydrolase</keyword>
<feature type="binding site" evidence="11">
    <location>
        <begin position="47"/>
        <end position="53"/>
    </location>
    <ligand>
        <name>substrate</name>
    </ligand>
</feature>
<evidence type="ECO:0000256" key="12">
    <source>
        <dbReference type="PIRSR" id="PIRSR606262-3"/>
    </source>
</evidence>
<keyword evidence="5 12" id="KW-0479">Metal-binding</keyword>
<dbReference type="CDD" id="cd01283">
    <property type="entry name" value="cytidine_deaminase"/>
    <property type="match status" value="1"/>
</dbReference>
<evidence type="ECO:0000256" key="9">
    <source>
        <dbReference type="ARBA" id="ARBA00049558"/>
    </source>
</evidence>
<feature type="active site" description="Proton donor" evidence="10">
    <location>
        <position position="60"/>
    </location>
</feature>
<gene>
    <name evidence="14" type="ORF">GL50803_002101</name>
</gene>
<dbReference type="AlphaFoldDB" id="A8B7B3"/>